<dbReference type="AlphaFoldDB" id="A0AAV5L9C3"/>
<proteinExistence type="predicted"/>
<name>A0AAV5L9C3_9ROSI</name>
<gene>
    <name evidence="1" type="ORF">SLEP1_g42215</name>
</gene>
<protein>
    <submittedName>
        <fullName evidence="1">Uncharacterized protein</fullName>
    </submittedName>
</protein>
<sequence>MIVKDKVKQENRLFTWKTAYKENRIEIISSLVAMRNWVFYVEIELYRLVLGLEFKTPWKLTSALKSLKESK</sequence>
<dbReference type="Proteomes" id="UP001054252">
    <property type="component" value="Unassembled WGS sequence"/>
</dbReference>
<keyword evidence="2" id="KW-1185">Reference proteome</keyword>
<evidence type="ECO:0000313" key="2">
    <source>
        <dbReference type="Proteomes" id="UP001054252"/>
    </source>
</evidence>
<reference evidence="1 2" key="1">
    <citation type="journal article" date="2021" name="Commun. Biol.">
        <title>The genome of Shorea leprosula (Dipterocarpaceae) highlights the ecological relevance of drought in aseasonal tropical rainforests.</title>
        <authorList>
            <person name="Ng K.K.S."/>
            <person name="Kobayashi M.J."/>
            <person name="Fawcett J.A."/>
            <person name="Hatakeyama M."/>
            <person name="Paape T."/>
            <person name="Ng C.H."/>
            <person name="Ang C.C."/>
            <person name="Tnah L.H."/>
            <person name="Lee C.T."/>
            <person name="Nishiyama T."/>
            <person name="Sese J."/>
            <person name="O'Brien M.J."/>
            <person name="Copetti D."/>
            <person name="Mohd Noor M.I."/>
            <person name="Ong R.C."/>
            <person name="Putra M."/>
            <person name="Sireger I.Z."/>
            <person name="Indrioko S."/>
            <person name="Kosugi Y."/>
            <person name="Izuno A."/>
            <person name="Isagi Y."/>
            <person name="Lee S.L."/>
            <person name="Shimizu K.K."/>
        </authorList>
    </citation>
    <scope>NUCLEOTIDE SEQUENCE [LARGE SCALE GENOMIC DNA]</scope>
    <source>
        <strain evidence="1">214</strain>
    </source>
</reference>
<organism evidence="1 2">
    <name type="scientific">Rubroshorea leprosula</name>
    <dbReference type="NCBI Taxonomy" id="152421"/>
    <lineage>
        <taxon>Eukaryota</taxon>
        <taxon>Viridiplantae</taxon>
        <taxon>Streptophyta</taxon>
        <taxon>Embryophyta</taxon>
        <taxon>Tracheophyta</taxon>
        <taxon>Spermatophyta</taxon>
        <taxon>Magnoliopsida</taxon>
        <taxon>eudicotyledons</taxon>
        <taxon>Gunneridae</taxon>
        <taxon>Pentapetalae</taxon>
        <taxon>rosids</taxon>
        <taxon>malvids</taxon>
        <taxon>Malvales</taxon>
        <taxon>Dipterocarpaceae</taxon>
        <taxon>Rubroshorea</taxon>
    </lineage>
</organism>
<evidence type="ECO:0000313" key="1">
    <source>
        <dbReference type="EMBL" id="GKV33752.1"/>
    </source>
</evidence>
<dbReference type="EMBL" id="BPVZ01000102">
    <property type="protein sequence ID" value="GKV33752.1"/>
    <property type="molecule type" value="Genomic_DNA"/>
</dbReference>
<accession>A0AAV5L9C3</accession>
<comment type="caution">
    <text evidence="1">The sequence shown here is derived from an EMBL/GenBank/DDBJ whole genome shotgun (WGS) entry which is preliminary data.</text>
</comment>